<dbReference type="Pfam" id="PF26168">
    <property type="entry name" value="Glyco_transf_N"/>
    <property type="match status" value="1"/>
</dbReference>
<evidence type="ECO:0000256" key="1">
    <source>
        <dbReference type="ARBA" id="ARBA00004721"/>
    </source>
</evidence>
<dbReference type="InterPro" id="IPR002213">
    <property type="entry name" value="UDP_glucos_trans"/>
</dbReference>
<evidence type="ECO:0000256" key="4">
    <source>
        <dbReference type="RuleBase" id="RU003718"/>
    </source>
</evidence>
<evidence type="ECO:0000259" key="6">
    <source>
        <dbReference type="Pfam" id="PF26168"/>
    </source>
</evidence>
<dbReference type="GO" id="GO:0008194">
    <property type="term" value="F:UDP-glycosyltransferase activity"/>
    <property type="evidence" value="ECO:0007669"/>
    <property type="project" value="InterPro"/>
</dbReference>
<dbReference type="RefSeq" id="XP_008456584.2">
    <property type="nucleotide sequence ID" value="XM_008458362.2"/>
</dbReference>
<evidence type="ECO:0000256" key="5">
    <source>
        <dbReference type="RuleBase" id="RU362057"/>
    </source>
</evidence>
<dbReference type="SUPFAM" id="SSF53756">
    <property type="entry name" value="UDP-Glycosyltransferase/glycogen phosphorylase"/>
    <property type="match status" value="1"/>
</dbReference>
<feature type="domain" description="Glycosyltransferase N-terminal" evidence="6">
    <location>
        <begin position="15"/>
        <end position="244"/>
    </location>
</feature>
<dbReference type="CDD" id="cd03784">
    <property type="entry name" value="GT1_Gtf-like"/>
    <property type="match status" value="1"/>
</dbReference>
<dbReference type="KEGG" id="cmo:103496497"/>
<comment type="similarity">
    <text evidence="2 4">Belongs to the UDP-glycosyltransferase family.</text>
</comment>
<dbReference type="Proteomes" id="UP001652600">
    <property type="component" value="Chromosome 3"/>
</dbReference>
<evidence type="ECO:0000313" key="7">
    <source>
        <dbReference type="Proteomes" id="UP001652600"/>
    </source>
</evidence>
<dbReference type="Gramene" id="MELO3C019888.2.1">
    <property type="protein sequence ID" value="MELO3C019888.2.1"/>
    <property type="gene ID" value="MELO3C019888.2"/>
</dbReference>
<organism evidence="7 8">
    <name type="scientific">Cucumis melo</name>
    <name type="common">Muskmelon</name>
    <dbReference type="NCBI Taxonomy" id="3656"/>
    <lineage>
        <taxon>Eukaryota</taxon>
        <taxon>Viridiplantae</taxon>
        <taxon>Streptophyta</taxon>
        <taxon>Embryophyta</taxon>
        <taxon>Tracheophyta</taxon>
        <taxon>Spermatophyta</taxon>
        <taxon>Magnoliopsida</taxon>
        <taxon>eudicotyledons</taxon>
        <taxon>Gunneridae</taxon>
        <taxon>Pentapetalae</taxon>
        <taxon>rosids</taxon>
        <taxon>fabids</taxon>
        <taxon>Cucurbitales</taxon>
        <taxon>Cucurbitaceae</taxon>
        <taxon>Benincaseae</taxon>
        <taxon>Cucumis</taxon>
    </lineage>
</organism>
<reference evidence="8" key="1">
    <citation type="submission" date="2025-08" db="UniProtKB">
        <authorList>
            <consortium name="RefSeq"/>
        </authorList>
    </citation>
    <scope>IDENTIFICATION</scope>
    <source>
        <tissue evidence="8">Stem</tissue>
    </source>
</reference>
<dbReference type="InterPro" id="IPR058980">
    <property type="entry name" value="Glyco_transf_N"/>
</dbReference>
<dbReference type="InParanoid" id="A0A1S3C496"/>
<dbReference type="PANTHER" id="PTHR48044:SF29">
    <property type="entry name" value="GLYCOSYLTRANSFERASE"/>
    <property type="match status" value="1"/>
</dbReference>
<evidence type="ECO:0000256" key="2">
    <source>
        <dbReference type="ARBA" id="ARBA00009995"/>
    </source>
</evidence>
<comment type="pathway">
    <text evidence="1">Secondary metabolite biosynthesis; terpenoid biosynthesis.</text>
</comment>
<dbReference type="PANTHER" id="PTHR48044">
    <property type="entry name" value="GLYCOSYLTRANSFERASE"/>
    <property type="match status" value="1"/>
</dbReference>
<dbReference type="Pfam" id="PF00201">
    <property type="entry name" value="UDPGT"/>
    <property type="match status" value="1"/>
</dbReference>
<dbReference type="eggNOG" id="KOG1192">
    <property type="taxonomic scope" value="Eukaryota"/>
</dbReference>
<dbReference type="Gene3D" id="3.40.50.2000">
    <property type="entry name" value="Glycogen Phosphorylase B"/>
    <property type="match status" value="2"/>
</dbReference>
<evidence type="ECO:0000313" key="8">
    <source>
        <dbReference type="RefSeq" id="XP_008456584.2"/>
    </source>
</evidence>
<sequence>MELDGHQRNETKVMKILMLPWLAHGHVSPFLELSKLLATKNFHIFFCSTSIILHSIQSKLPQNLLSSSNIELVELTLPTSADLPRCRHTTAGLPSHLMFSLKRAFDSAASAFDSIVRNLRPDLVIYDFLQPWAPAVALSADIPAVMFQCTGALMAALVTNMLKFPNSDFPSMFPEIRLSAFEIKQLKNLFRSSVNDAKDKQRIQECYERSCGILLLKSFREIEAKYIDFLSTSLQIKVIPVGPLVEEQDEDIEVLAESIEKWLNKKEKKSCILVSFGSEFYLSKGDMEEIAHGLELSHLNFIWVVRFPASGEGERKKRNNVEEELPKGFLERVGERGMVVEEWVPQAQILKHRSTGGFLSHCGWSSVLESLKFGVPIIAAPMQLDQPLNARLVEHLGVGVVVERSCGGRLCWREVARAVREVVAEESGKGVREKMKEFAKIMKEKGDKDEMEVVAEEITKLCRRKKKGLQSNWCRTSMDSHCCEVMKIDDHNGTATPNKAEGLLANK</sequence>
<protein>
    <recommendedName>
        <fullName evidence="5">Glycosyltransferase</fullName>
        <ecNumber evidence="5">2.4.1.-</ecNumber>
    </recommendedName>
</protein>
<keyword evidence="3 4" id="KW-0808">Transferase</keyword>
<dbReference type="GeneID" id="103496497"/>
<gene>
    <name evidence="8" type="primary">LOC103496497</name>
</gene>
<accession>A0A1S3C496</accession>
<dbReference type="GO" id="GO:1901137">
    <property type="term" value="P:carbohydrate derivative biosynthetic process"/>
    <property type="evidence" value="ECO:0007669"/>
    <property type="project" value="UniProtKB-ARBA"/>
</dbReference>
<dbReference type="PROSITE" id="PS00375">
    <property type="entry name" value="UDPGT"/>
    <property type="match status" value="1"/>
</dbReference>
<name>A0A1S3C496_CUCME</name>
<proteinExistence type="inferred from homology"/>
<dbReference type="InterPro" id="IPR035595">
    <property type="entry name" value="UDP_glycos_trans_CS"/>
</dbReference>
<keyword evidence="7" id="KW-1185">Reference proteome</keyword>
<keyword evidence="4" id="KW-0328">Glycosyltransferase</keyword>
<evidence type="ECO:0000256" key="3">
    <source>
        <dbReference type="ARBA" id="ARBA00022679"/>
    </source>
</evidence>
<dbReference type="EC" id="2.4.1.-" evidence="5"/>
<dbReference type="AlphaFoldDB" id="A0A1S3C496"/>